<evidence type="ECO:0000256" key="2">
    <source>
        <dbReference type="ARBA" id="ARBA00011017"/>
    </source>
</evidence>
<dbReference type="PANTHER" id="PTHR10173">
    <property type="entry name" value="METHIONINE SULFOXIDE REDUCTASE"/>
    <property type="match status" value="1"/>
</dbReference>
<dbReference type="PROSITE" id="PS51790">
    <property type="entry name" value="MSRB"/>
    <property type="match status" value="1"/>
</dbReference>
<dbReference type="AlphaFoldDB" id="A0A3S4L9R8"/>
<dbReference type="NCBIfam" id="TIGR00357">
    <property type="entry name" value="peptide-methionine (R)-S-oxide reductase MsrB"/>
    <property type="match status" value="1"/>
</dbReference>
<proteinExistence type="inferred from homology"/>
<accession>A0A3S4L9R8</accession>
<dbReference type="HAMAP" id="MF_01400">
    <property type="entry name" value="MsrB"/>
    <property type="match status" value="1"/>
</dbReference>
<keyword evidence="4" id="KW-0511">Multifunctional enzyme</keyword>
<protein>
    <recommendedName>
        <fullName evidence="9 10">Multifunctional fusion protein</fullName>
    </recommendedName>
    <domain>
        <recommendedName>
            <fullName evidence="10">Peptide methionine sulfoxide reductase MsrA</fullName>
            <shortName evidence="10">Protein-methionine-S-oxide reductase</shortName>
            <ecNumber evidence="10">1.8.4.11</ecNumber>
        </recommendedName>
        <alternativeName>
            <fullName evidence="10">Peptide-methionine (S)-S-oxide reductase</fullName>
            <shortName evidence="10">Peptide Met(O) reductase</shortName>
        </alternativeName>
    </domain>
    <domain>
        <recommendedName>
            <fullName evidence="9">Peptide methionine sulfoxide reductase MsrB</fullName>
            <ecNumber evidence="9">1.8.4.12</ecNumber>
        </recommendedName>
        <alternativeName>
            <fullName evidence="9">Peptide-methionine (R)-S-oxide reductase</fullName>
        </alternativeName>
    </domain>
</protein>
<dbReference type="SUPFAM" id="SSF55068">
    <property type="entry name" value="Peptide methionine sulfoxide reductase"/>
    <property type="match status" value="1"/>
</dbReference>
<dbReference type="Gene3D" id="2.170.150.20">
    <property type="entry name" value="Peptide methionine sulfoxide reductase"/>
    <property type="match status" value="1"/>
</dbReference>
<evidence type="ECO:0000256" key="3">
    <source>
        <dbReference type="ARBA" id="ARBA00023002"/>
    </source>
</evidence>
<dbReference type="Pfam" id="PF01641">
    <property type="entry name" value="SelR"/>
    <property type="match status" value="1"/>
</dbReference>
<organism evidence="12 13">
    <name type="scientific">Streptococcus viridans</name>
    <dbReference type="NCBI Taxonomy" id="78535"/>
    <lineage>
        <taxon>Bacteria</taxon>
        <taxon>Bacillati</taxon>
        <taxon>Bacillota</taxon>
        <taxon>Bacilli</taxon>
        <taxon>Lactobacillales</taxon>
        <taxon>Streptococcaceae</taxon>
        <taxon>Streptococcus</taxon>
    </lineage>
</organism>
<evidence type="ECO:0000259" key="11">
    <source>
        <dbReference type="PROSITE" id="PS51790"/>
    </source>
</evidence>
<dbReference type="NCBIfam" id="TIGR00401">
    <property type="entry name" value="msrA"/>
    <property type="match status" value="1"/>
</dbReference>
<dbReference type="InterPro" id="IPR036509">
    <property type="entry name" value="Met_Sox_Rdtase_MsrA_sf"/>
</dbReference>
<reference evidence="12 13" key="1">
    <citation type="submission" date="2018-12" db="EMBL/GenBank/DDBJ databases">
        <authorList>
            <consortium name="Pathogen Informatics"/>
        </authorList>
    </citation>
    <scope>NUCLEOTIDE SEQUENCE [LARGE SCALE GENOMIC DNA]</scope>
    <source>
        <strain evidence="12 13">NCTC3166</strain>
    </source>
</reference>
<evidence type="ECO:0000256" key="1">
    <source>
        <dbReference type="ARBA" id="ARBA00008076"/>
    </source>
</evidence>
<comment type="caution">
    <text evidence="9">Lacks conserved residue(s) required for the propagation of feature annotation.</text>
</comment>
<dbReference type="FunFam" id="3.30.1060.10:FF:000007">
    <property type="entry name" value="Peptide methionine sulfoxide reductase msrA/msrB"/>
    <property type="match status" value="1"/>
</dbReference>
<dbReference type="SUPFAM" id="SSF51316">
    <property type="entry name" value="Mss4-like"/>
    <property type="match status" value="1"/>
</dbReference>
<dbReference type="GO" id="GO:0005737">
    <property type="term" value="C:cytoplasm"/>
    <property type="evidence" value="ECO:0007669"/>
    <property type="project" value="TreeGrafter"/>
</dbReference>
<comment type="catalytic activity">
    <reaction evidence="6 10">
        <text>L-methionyl-[protein] + [thioredoxin]-disulfide + H2O = L-methionyl-(S)-S-oxide-[protein] + [thioredoxin]-dithiol</text>
        <dbReference type="Rhea" id="RHEA:14217"/>
        <dbReference type="Rhea" id="RHEA-COMP:10698"/>
        <dbReference type="Rhea" id="RHEA-COMP:10700"/>
        <dbReference type="Rhea" id="RHEA-COMP:12313"/>
        <dbReference type="Rhea" id="RHEA-COMP:12315"/>
        <dbReference type="ChEBI" id="CHEBI:15377"/>
        <dbReference type="ChEBI" id="CHEBI:16044"/>
        <dbReference type="ChEBI" id="CHEBI:29950"/>
        <dbReference type="ChEBI" id="CHEBI:44120"/>
        <dbReference type="ChEBI" id="CHEBI:50058"/>
        <dbReference type="EC" id="1.8.4.11"/>
    </reaction>
</comment>
<dbReference type="Pfam" id="PF01625">
    <property type="entry name" value="PMSR"/>
    <property type="match status" value="1"/>
</dbReference>
<dbReference type="PANTHER" id="PTHR10173:SF59">
    <property type="entry name" value="PEPTIDE METHIONINE SULFOXIDE REDUCTASE MSRA_MSRB"/>
    <property type="match status" value="1"/>
</dbReference>
<comment type="similarity">
    <text evidence="2">In the N-terminal section; belongs to the MsrA Met sulfoxide reductase family.</text>
</comment>
<evidence type="ECO:0000256" key="6">
    <source>
        <dbReference type="ARBA" id="ARBA00047806"/>
    </source>
</evidence>
<dbReference type="RefSeq" id="WP_126403886.1">
    <property type="nucleotide sequence ID" value="NZ_LR134266.1"/>
</dbReference>
<dbReference type="KEGG" id="svf:NCTC3166_00569"/>
<name>A0A3S4L9R8_9STRE</name>
<evidence type="ECO:0000313" key="12">
    <source>
        <dbReference type="EMBL" id="VED66759.1"/>
    </source>
</evidence>
<dbReference type="GO" id="GO:0033743">
    <property type="term" value="F:peptide-methionine (R)-S-oxide reductase activity"/>
    <property type="evidence" value="ECO:0007669"/>
    <property type="project" value="UniProtKB-UniRule"/>
</dbReference>
<comment type="similarity">
    <text evidence="9">Belongs to the MsrB Met sulfoxide reductase family.</text>
</comment>
<dbReference type="InterPro" id="IPR002579">
    <property type="entry name" value="Met_Sox_Rdtase_MsrB_dom"/>
</dbReference>
<feature type="active site" evidence="10">
    <location>
        <position position="73"/>
    </location>
</feature>
<dbReference type="FunFam" id="2.170.150.20:FF:000003">
    <property type="entry name" value="Peptide methionine sulfoxide reductase MsrB"/>
    <property type="match status" value="1"/>
</dbReference>
<dbReference type="Gene3D" id="3.30.1060.10">
    <property type="entry name" value="Peptide methionine sulphoxide reductase MsrA"/>
    <property type="match status" value="1"/>
</dbReference>
<evidence type="ECO:0000256" key="7">
    <source>
        <dbReference type="ARBA" id="ARBA00048488"/>
    </source>
</evidence>
<dbReference type="InterPro" id="IPR028427">
    <property type="entry name" value="Met_Sox_Rdtase_MsrB"/>
</dbReference>
<dbReference type="EC" id="1.8.4.12" evidence="9"/>
<evidence type="ECO:0000256" key="4">
    <source>
        <dbReference type="ARBA" id="ARBA00023268"/>
    </source>
</evidence>
<dbReference type="EMBL" id="LR134266">
    <property type="protein sequence ID" value="VED66759.1"/>
    <property type="molecule type" value="Genomic_DNA"/>
</dbReference>
<dbReference type="GO" id="GO:0008113">
    <property type="term" value="F:peptide-methionine (S)-S-oxide reductase activity"/>
    <property type="evidence" value="ECO:0007669"/>
    <property type="project" value="UniProtKB-UniRule"/>
</dbReference>
<dbReference type="HAMAP" id="MF_01401">
    <property type="entry name" value="MsrA"/>
    <property type="match status" value="1"/>
</dbReference>
<comment type="similarity">
    <text evidence="1">In the C-terminal section; belongs to the MsrB Met sulfoxide reductase family.</text>
</comment>
<gene>
    <name evidence="10 12" type="primary">msrA</name>
    <name evidence="9" type="synonym">msrB</name>
    <name evidence="12" type="ORF">NCTC3166_00569</name>
</gene>
<dbReference type="GO" id="GO:0006979">
    <property type="term" value="P:response to oxidative stress"/>
    <property type="evidence" value="ECO:0007669"/>
    <property type="project" value="InterPro"/>
</dbReference>
<comment type="function">
    <text evidence="5 10">Has an important function as a repair enzyme for proteins that have been inactivated by oxidation. Catalyzes the reversible oxidation-reduction of methionine sulfoxide in proteins to methionine.</text>
</comment>
<evidence type="ECO:0000256" key="8">
    <source>
        <dbReference type="ARBA" id="ARBA00048782"/>
    </source>
</evidence>
<keyword evidence="3 9" id="KW-0560">Oxidoreductase</keyword>
<evidence type="ECO:0000256" key="9">
    <source>
        <dbReference type="HAMAP-Rule" id="MF_01400"/>
    </source>
</evidence>
<feature type="active site" description="Nucleophile" evidence="9">
    <location>
        <position position="347"/>
    </location>
</feature>
<dbReference type="EC" id="1.8.4.11" evidence="10"/>
<feature type="domain" description="MsrB" evidence="11">
    <location>
        <begin position="235"/>
        <end position="358"/>
    </location>
</feature>
<dbReference type="Proteomes" id="UP000270025">
    <property type="component" value="Chromosome"/>
</dbReference>
<comment type="catalytic activity">
    <reaction evidence="8 10">
        <text>[thioredoxin]-disulfide + L-methionine + H2O = L-methionine (S)-S-oxide + [thioredoxin]-dithiol</text>
        <dbReference type="Rhea" id="RHEA:19993"/>
        <dbReference type="Rhea" id="RHEA-COMP:10698"/>
        <dbReference type="Rhea" id="RHEA-COMP:10700"/>
        <dbReference type="ChEBI" id="CHEBI:15377"/>
        <dbReference type="ChEBI" id="CHEBI:29950"/>
        <dbReference type="ChEBI" id="CHEBI:50058"/>
        <dbReference type="ChEBI" id="CHEBI:57844"/>
        <dbReference type="ChEBI" id="CHEBI:58772"/>
        <dbReference type="EC" id="1.8.4.11"/>
    </reaction>
</comment>
<dbReference type="InterPro" id="IPR002569">
    <property type="entry name" value="Met_Sox_Rdtase_MsrA_dom"/>
</dbReference>
<comment type="similarity">
    <text evidence="10">Belongs to the MsrA Met sulfoxide reductase family.</text>
</comment>
<dbReference type="GO" id="GO:0030091">
    <property type="term" value="P:protein repair"/>
    <property type="evidence" value="ECO:0007669"/>
    <property type="project" value="InterPro"/>
</dbReference>
<sequence>METKWKLISVLLVGLFCFGIFFLIKGSMALDTSDATTEQIKKASMSQTPVANKKKEEKVNPEDQREIYLAGGCFWGVEEYFSRVPGVIDAESGYANGKGDTTKYELVKQTGHAETVHITYNVKKVSLKELLLHYFRIIDPTSKNRQGNDEGSQYRTGVYYTDEADLPTINQVFEEVAKKYDKPLAVEKEELANYIKAEDYHQDYLQKHPNGYCHIDVNQASYPVIDASRYPKPSDEEIKKKLSPEEYAVTQENDTERAFSNRYWDKFEAGIYVDVVTGEPLFSSKDKFDSGCGWPSFSRPISPDVATYKEDKSFNMTRTEVRSRVGNSHLGHVFTDGPKEKGGLRYCINSLSIKFIPKAEMVEKGYGYLLDYV</sequence>
<keyword evidence="13" id="KW-1185">Reference proteome</keyword>
<evidence type="ECO:0000256" key="5">
    <source>
        <dbReference type="ARBA" id="ARBA00024679"/>
    </source>
</evidence>
<dbReference type="GO" id="GO:0033744">
    <property type="term" value="F:L-methionine:thioredoxin-disulfide S-oxidoreductase activity"/>
    <property type="evidence" value="ECO:0007669"/>
    <property type="project" value="RHEA"/>
</dbReference>
<evidence type="ECO:0000313" key="13">
    <source>
        <dbReference type="Proteomes" id="UP000270025"/>
    </source>
</evidence>
<comment type="catalytic activity">
    <reaction evidence="7 9">
        <text>L-methionyl-[protein] + [thioredoxin]-disulfide + H2O = L-methionyl-(R)-S-oxide-[protein] + [thioredoxin]-dithiol</text>
        <dbReference type="Rhea" id="RHEA:24164"/>
        <dbReference type="Rhea" id="RHEA-COMP:10698"/>
        <dbReference type="Rhea" id="RHEA-COMP:10700"/>
        <dbReference type="Rhea" id="RHEA-COMP:12313"/>
        <dbReference type="Rhea" id="RHEA-COMP:12314"/>
        <dbReference type="ChEBI" id="CHEBI:15377"/>
        <dbReference type="ChEBI" id="CHEBI:16044"/>
        <dbReference type="ChEBI" id="CHEBI:29950"/>
        <dbReference type="ChEBI" id="CHEBI:45764"/>
        <dbReference type="ChEBI" id="CHEBI:50058"/>
        <dbReference type="EC" id="1.8.4.12"/>
    </reaction>
</comment>
<dbReference type="InterPro" id="IPR011057">
    <property type="entry name" value="Mss4-like_sf"/>
</dbReference>
<evidence type="ECO:0000256" key="10">
    <source>
        <dbReference type="HAMAP-Rule" id="MF_01401"/>
    </source>
</evidence>